<dbReference type="Gene3D" id="3.90.226.10">
    <property type="entry name" value="2-enoyl-CoA Hydratase, Chain A, domain 1"/>
    <property type="match status" value="1"/>
</dbReference>
<dbReference type="CDD" id="cd06558">
    <property type="entry name" value="crotonase-like"/>
    <property type="match status" value="1"/>
</dbReference>
<name>A0ABU1V6K0_9BURK</name>
<gene>
    <name evidence="2" type="ORF">J2X09_000809</name>
</gene>
<dbReference type="Gene3D" id="1.10.12.10">
    <property type="entry name" value="Lyase 2-enoyl-coa Hydratase, Chain A, domain 2"/>
    <property type="match status" value="1"/>
</dbReference>
<evidence type="ECO:0000313" key="3">
    <source>
        <dbReference type="Proteomes" id="UP001265550"/>
    </source>
</evidence>
<dbReference type="InterPro" id="IPR014748">
    <property type="entry name" value="Enoyl-CoA_hydra_C"/>
</dbReference>
<dbReference type="EMBL" id="JAVDWE010000001">
    <property type="protein sequence ID" value="MDR7093086.1"/>
    <property type="molecule type" value="Genomic_DNA"/>
</dbReference>
<dbReference type="EC" id="5.3.3.18" evidence="2"/>
<organism evidence="2 3">
    <name type="scientific">Hydrogenophaga laconesensis</name>
    <dbReference type="NCBI Taxonomy" id="1805971"/>
    <lineage>
        <taxon>Bacteria</taxon>
        <taxon>Pseudomonadati</taxon>
        <taxon>Pseudomonadota</taxon>
        <taxon>Betaproteobacteria</taxon>
        <taxon>Burkholderiales</taxon>
        <taxon>Comamonadaceae</taxon>
        <taxon>Hydrogenophaga</taxon>
    </lineage>
</organism>
<dbReference type="GO" id="GO:0016853">
    <property type="term" value="F:isomerase activity"/>
    <property type="evidence" value="ECO:0007669"/>
    <property type="project" value="UniProtKB-KW"/>
</dbReference>
<dbReference type="InterPro" id="IPR029045">
    <property type="entry name" value="ClpP/crotonase-like_dom_sf"/>
</dbReference>
<comment type="caution">
    <text evidence="2">The sequence shown here is derived from an EMBL/GenBank/DDBJ whole genome shotgun (WGS) entry which is preliminary data.</text>
</comment>
<reference evidence="2 3" key="1">
    <citation type="submission" date="2023-07" db="EMBL/GenBank/DDBJ databases">
        <title>Sorghum-associated microbial communities from plants grown in Nebraska, USA.</title>
        <authorList>
            <person name="Schachtman D."/>
        </authorList>
    </citation>
    <scope>NUCLEOTIDE SEQUENCE [LARGE SCALE GENOMIC DNA]</scope>
    <source>
        <strain evidence="2 3">BE240</strain>
    </source>
</reference>
<comment type="similarity">
    <text evidence="1">Belongs to the enoyl-CoA hydratase/isomerase family.</text>
</comment>
<evidence type="ECO:0000313" key="2">
    <source>
        <dbReference type="EMBL" id="MDR7093086.1"/>
    </source>
</evidence>
<dbReference type="RefSeq" id="WP_204731849.1">
    <property type="nucleotide sequence ID" value="NZ_JAVDWE010000001.1"/>
</dbReference>
<dbReference type="SUPFAM" id="SSF52096">
    <property type="entry name" value="ClpP/crotonase"/>
    <property type="match status" value="1"/>
</dbReference>
<dbReference type="Pfam" id="PF00378">
    <property type="entry name" value="ECH_1"/>
    <property type="match status" value="1"/>
</dbReference>
<dbReference type="Proteomes" id="UP001265550">
    <property type="component" value="Unassembled WGS sequence"/>
</dbReference>
<proteinExistence type="inferred from homology"/>
<keyword evidence="2" id="KW-0413">Isomerase</keyword>
<dbReference type="PANTHER" id="PTHR43459:SF1">
    <property type="entry name" value="EG:BACN32G11.4 PROTEIN"/>
    <property type="match status" value="1"/>
</dbReference>
<accession>A0ABU1V6K0</accession>
<keyword evidence="3" id="KW-1185">Reference proteome</keyword>
<dbReference type="PANTHER" id="PTHR43459">
    <property type="entry name" value="ENOYL-COA HYDRATASE"/>
    <property type="match status" value="1"/>
</dbReference>
<protein>
    <submittedName>
        <fullName evidence="2">2-(1,2-epoxy-1,2-dihydrophenyl)acetyl-CoA isomerase</fullName>
        <ecNumber evidence="2">5.3.3.18</ecNumber>
    </submittedName>
</protein>
<evidence type="ECO:0000256" key="1">
    <source>
        <dbReference type="ARBA" id="ARBA00005254"/>
    </source>
</evidence>
<sequence length="270" mass="28890">MTQPFVLYAVEQGIATLTLNDGARMNPLGDEIAAALASAIGRVREDGSVQAVVLTAQGRAFCAGADLPCYMARLERPEPGQSLGQYVGELMEAKVNPLILALRELPVPVVCAINGVAAGGGFGLALAGDVVLAARSAYFYLPFFPALGAVPDMGASWALPRAVGRARALGLALTGDKLAAQKAADWGLIWDCVEDDQLQAEAQRMARQLAALPAHAIQEARALFAAAETHTLEQQLRLERERQEVLIDGESFAEGVRAFVERRKPVFRRR</sequence>
<dbReference type="InterPro" id="IPR001753">
    <property type="entry name" value="Enoyl-CoA_hydra/iso"/>
</dbReference>